<accession>A0A9W8LQ35</accession>
<keyword evidence="2" id="KW-1185">Reference proteome</keyword>
<evidence type="ECO:0000313" key="1">
    <source>
        <dbReference type="EMBL" id="KAJ2793379.1"/>
    </source>
</evidence>
<dbReference type="Proteomes" id="UP001140094">
    <property type="component" value="Unassembled WGS sequence"/>
</dbReference>
<reference evidence="1" key="1">
    <citation type="submission" date="2022-07" db="EMBL/GenBank/DDBJ databases">
        <title>Phylogenomic reconstructions and comparative analyses of Kickxellomycotina fungi.</title>
        <authorList>
            <person name="Reynolds N.K."/>
            <person name="Stajich J.E."/>
            <person name="Barry K."/>
            <person name="Grigoriev I.V."/>
            <person name="Crous P."/>
            <person name="Smith M.E."/>
        </authorList>
    </citation>
    <scope>NUCLEOTIDE SEQUENCE</scope>
    <source>
        <strain evidence="1">NRRL 1565</strain>
    </source>
</reference>
<name>A0A9W8LQ35_9FUNG</name>
<comment type="caution">
    <text evidence="1">The sequence shown here is derived from an EMBL/GenBank/DDBJ whole genome shotgun (WGS) entry which is preliminary data.</text>
</comment>
<evidence type="ECO:0000313" key="2">
    <source>
        <dbReference type="Proteomes" id="UP001140094"/>
    </source>
</evidence>
<sequence length="270" mass="27462">TKVKAETKMFFKAVKEGSKEMCRAYRDFFRATLIVYDNIRQEAQGIPPSPAAPVTIAPAANATPAAAAPATAVPVTVAPIAASTTAAPAIAAPITIAPAAIAAPDVLTITNAATTAAVTAANAAVTAANAAIAAANAATAAANAVAAANNAAAANTVAAARNRTASMAYSRRASSCNSTVVSRSNSLICTCNSLHMPSPAENDTIQTAGVQPRLLKVSADIFKPANNLPVPRRPRQMSMTKATETRAYVEKVLDSIKDTPNVEVGTTKHA</sequence>
<feature type="non-terminal residue" evidence="1">
    <location>
        <position position="1"/>
    </location>
</feature>
<protein>
    <submittedName>
        <fullName evidence="1">Uncharacterized protein</fullName>
    </submittedName>
</protein>
<dbReference type="AlphaFoldDB" id="A0A9W8LQ35"/>
<gene>
    <name evidence="1" type="ORF">H4R20_006554</name>
</gene>
<dbReference type="EMBL" id="JANBUO010002921">
    <property type="protein sequence ID" value="KAJ2793379.1"/>
    <property type="molecule type" value="Genomic_DNA"/>
</dbReference>
<proteinExistence type="predicted"/>
<organism evidence="1 2">
    <name type="scientific">Coemansia guatemalensis</name>
    <dbReference type="NCBI Taxonomy" id="2761395"/>
    <lineage>
        <taxon>Eukaryota</taxon>
        <taxon>Fungi</taxon>
        <taxon>Fungi incertae sedis</taxon>
        <taxon>Zoopagomycota</taxon>
        <taxon>Kickxellomycotina</taxon>
        <taxon>Kickxellomycetes</taxon>
        <taxon>Kickxellales</taxon>
        <taxon>Kickxellaceae</taxon>
        <taxon>Coemansia</taxon>
    </lineage>
</organism>